<keyword evidence="4" id="KW-0804">Transcription</keyword>
<dbReference type="PROSITE" id="PS50931">
    <property type="entry name" value="HTH_LYSR"/>
    <property type="match status" value="1"/>
</dbReference>
<dbReference type="CDD" id="cd08432">
    <property type="entry name" value="PBP2_GcdR_TrpI_HvrB_AmpR_like"/>
    <property type="match status" value="1"/>
</dbReference>
<dbReference type="PANTHER" id="PTHR30537:SF74">
    <property type="entry name" value="HTH-TYPE TRANSCRIPTIONAL REGULATOR TRPI"/>
    <property type="match status" value="1"/>
</dbReference>
<dbReference type="eggNOG" id="COG0583">
    <property type="taxonomic scope" value="Bacteria"/>
</dbReference>
<dbReference type="InterPro" id="IPR058163">
    <property type="entry name" value="LysR-type_TF_proteobact-type"/>
</dbReference>
<dbReference type="AlphaFoldDB" id="H5TDS8"/>
<dbReference type="GO" id="GO:0003700">
    <property type="term" value="F:DNA-binding transcription factor activity"/>
    <property type="evidence" value="ECO:0007669"/>
    <property type="project" value="InterPro"/>
</dbReference>
<evidence type="ECO:0000259" key="5">
    <source>
        <dbReference type="PROSITE" id="PS50931"/>
    </source>
</evidence>
<dbReference type="RefSeq" id="WP_006006624.1">
    <property type="nucleotide sequence ID" value="NZ_BAET01000029.1"/>
</dbReference>
<keyword evidence="2" id="KW-0805">Transcription regulation</keyword>
<evidence type="ECO:0000256" key="4">
    <source>
        <dbReference type="ARBA" id="ARBA00023163"/>
    </source>
</evidence>
<reference evidence="6 7" key="1">
    <citation type="journal article" date="2012" name="J. Bacteriol.">
        <title>Genome sequence of proteorhodopsin-containing sea ice bacterium Glaciecola punicea ACAM 611T.</title>
        <authorList>
            <person name="Qin Q.-L."/>
            <person name="Xie B.-B."/>
            <person name="Shu Y.-L."/>
            <person name="Rong J.-C."/>
            <person name="Zhao D.-L."/>
            <person name="Zhang X.-Y."/>
            <person name="Chen X.-L."/>
            <person name="Zhou B.-C."/>
            <person name="Zhanga Y.-Z."/>
        </authorList>
    </citation>
    <scope>NUCLEOTIDE SEQUENCE [LARGE SCALE GENOMIC DNA]</scope>
    <source>
        <strain evidence="6 7">ACAM 611</strain>
    </source>
</reference>
<keyword evidence="3" id="KW-0238">DNA-binding</keyword>
<dbReference type="GO" id="GO:0043565">
    <property type="term" value="F:sequence-specific DNA binding"/>
    <property type="evidence" value="ECO:0007669"/>
    <property type="project" value="TreeGrafter"/>
</dbReference>
<protein>
    <submittedName>
        <fullName evidence="6">Glycine cleavage system transcriptional activator</fullName>
    </submittedName>
</protein>
<dbReference type="EMBL" id="BAET01000029">
    <property type="protein sequence ID" value="GAB56455.1"/>
    <property type="molecule type" value="Genomic_DNA"/>
</dbReference>
<dbReference type="Gene3D" id="1.10.10.10">
    <property type="entry name" value="Winged helix-like DNA-binding domain superfamily/Winged helix DNA-binding domain"/>
    <property type="match status" value="1"/>
</dbReference>
<evidence type="ECO:0000313" key="7">
    <source>
        <dbReference type="Proteomes" id="UP000053586"/>
    </source>
</evidence>
<dbReference type="PANTHER" id="PTHR30537">
    <property type="entry name" value="HTH-TYPE TRANSCRIPTIONAL REGULATOR"/>
    <property type="match status" value="1"/>
</dbReference>
<dbReference type="Gene3D" id="3.40.190.10">
    <property type="entry name" value="Periplasmic binding protein-like II"/>
    <property type="match status" value="2"/>
</dbReference>
<gene>
    <name evidence="6" type="primary">gcvA</name>
    <name evidence="6" type="ORF">GPUN_2340</name>
</gene>
<feature type="domain" description="HTH lysR-type" evidence="5">
    <location>
        <begin position="6"/>
        <end position="63"/>
    </location>
</feature>
<dbReference type="Proteomes" id="UP000053586">
    <property type="component" value="Unassembled WGS sequence"/>
</dbReference>
<proteinExistence type="inferred from homology"/>
<dbReference type="Pfam" id="PF00126">
    <property type="entry name" value="HTH_1"/>
    <property type="match status" value="1"/>
</dbReference>
<dbReference type="SUPFAM" id="SSF46785">
    <property type="entry name" value="Winged helix' DNA-binding domain"/>
    <property type="match status" value="1"/>
</dbReference>
<evidence type="ECO:0000256" key="3">
    <source>
        <dbReference type="ARBA" id="ARBA00023125"/>
    </source>
</evidence>
<dbReference type="InterPro" id="IPR005119">
    <property type="entry name" value="LysR_subst-bd"/>
</dbReference>
<organism evidence="6 7">
    <name type="scientific">Glaciecola punicea ACAM 611</name>
    <dbReference type="NCBI Taxonomy" id="1121923"/>
    <lineage>
        <taxon>Bacteria</taxon>
        <taxon>Pseudomonadati</taxon>
        <taxon>Pseudomonadota</taxon>
        <taxon>Gammaproteobacteria</taxon>
        <taxon>Alteromonadales</taxon>
        <taxon>Alteromonadaceae</taxon>
        <taxon>Glaciecola</taxon>
    </lineage>
</organism>
<sequence length="313" mass="35883">MRKKIPPLNSLKSFEAAARHCSFRNAADELFVSVSAISHQIKQLEHVLNVELFIRKTRSVELTKIGKQYYPILRDAFDKIAEGTSLILKPTQSDVLTIQLYSTLAIRWIIPRLPDFQSKYPDISVRLHTSQFDVDFNKSDVDACVKIGSRAADGLQYSYLFSSDVFPVCSPNILAGKEQLSRPEQLNNFTILQVYPSQKDWYIWLDEVGCNNVDPESGLQFDSYDHSISTALQGMGVALGMQPYVNKELSSGLLIEPFPEMRVKHHSDWYFVYRQEKFEQKKIQLFEAWLIEQVKADPELSISRERTPSEHAS</sequence>
<dbReference type="InterPro" id="IPR036390">
    <property type="entry name" value="WH_DNA-bd_sf"/>
</dbReference>
<comment type="caution">
    <text evidence="6">The sequence shown here is derived from an EMBL/GenBank/DDBJ whole genome shotgun (WGS) entry which is preliminary data.</text>
</comment>
<dbReference type="FunFam" id="1.10.10.10:FF:000038">
    <property type="entry name" value="Glycine cleavage system transcriptional activator"/>
    <property type="match status" value="1"/>
</dbReference>
<reference evidence="6 7" key="2">
    <citation type="journal article" date="2017" name="Antonie Van Leeuwenhoek">
        <title>Rhizobium rhizosphaerae sp. nov., a novel species isolated from rice rhizosphere.</title>
        <authorList>
            <person name="Zhao J.J."/>
            <person name="Zhang J."/>
            <person name="Zhang R.J."/>
            <person name="Zhang C.W."/>
            <person name="Yin H.Q."/>
            <person name="Zhang X.X."/>
        </authorList>
    </citation>
    <scope>NUCLEOTIDE SEQUENCE [LARGE SCALE GENOMIC DNA]</scope>
    <source>
        <strain evidence="6 7">ACAM 611</strain>
    </source>
</reference>
<dbReference type="OrthoDB" id="5877876at2"/>
<accession>H5TDS8</accession>
<dbReference type="GO" id="GO:0006351">
    <property type="term" value="P:DNA-templated transcription"/>
    <property type="evidence" value="ECO:0007669"/>
    <property type="project" value="TreeGrafter"/>
</dbReference>
<dbReference type="SUPFAM" id="SSF53850">
    <property type="entry name" value="Periplasmic binding protein-like II"/>
    <property type="match status" value="1"/>
</dbReference>
<dbReference type="InterPro" id="IPR036388">
    <property type="entry name" value="WH-like_DNA-bd_sf"/>
</dbReference>
<comment type="similarity">
    <text evidence="1">Belongs to the LysR transcriptional regulatory family.</text>
</comment>
<evidence type="ECO:0000256" key="1">
    <source>
        <dbReference type="ARBA" id="ARBA00009437"/>
    </source>
</evidence>
<dbReference type="Pfam" id="PF03466">
    <property type="entry name" value="LysR_substrate"/>
    <property type="match status" value="1"/>
</dbReference>
<evidence type="ECO:0000256" key="2">
    <source>
        <dbReference type="ARBA" id="ARBA00023015"/>
    </source>
</evidence>
<name>H5TDS8_9ALTE</name>
<evidence type="ECO:0000313" key="6">
    <source>
        <dbReference type="EMBL" id="GAB56455.1"/>
    </source>
</evidence>
<keyword evidence="7" id="KW-1185">Reference proteome</keyword>
<dbReference type="NCBIfam" id="NF008352">
    <property type="entry name" value="PRK11139.1"/>
    <property type="match status" value="1"/>
</dbReference>
<dbReference type="STRING" id="56804.BAE46_13505"/>
<dbReference type="InterPro" id="IPR000847">
    <property type="entry name" value="LysR_HTH_N"/>
</dbReference>